<feature type="chain" id="PRO_5031527441" description="SLH domain-containing protein" evidence="2">
    <location>
        <begin position="34"/>
        <end position="702"/>
    </location>
</feature>
<feature type="compositionally biased region" description="Polar residues" evidence="1">
    <location>
        <begin position="135"/>
        <end position="144"/>
    </location>
</feature>
<evidence type="ECO:0000256" key="2">
    <source>
        <dbReference type="SAM" id="SignalP"/>
    </source>
</evidence>
<feature type="domain" description="SLH" evidence="3">
    <location>
        <begin position="647"/>
        <end position="702"/>
    </location>
</feature>
<dbReference type="InterPro" id="IPR043504">
    <property type="entry name" value="Peptidase_S1_PA_chymotrypsin"/>
</dbReference>
<evidence type="ECO:0000256" key="1">
    <source>
        <dbReference type="SAM" id="MobiDB-lite"/>
    </source>
</evidence>
<organism evidence="4 5">
    <name type="scientific">Thiolapillus brandeum</name>
    <dbReference type="NCBI Taxonomy" id="1076588"/>
    <lineage>
        <taxon>Bacteria</taxon>
        <taxon>Pseudomonadati</taxon>
        <taxon>Pseudomonadota</taxon>
        <taxon>Gammaproteobacteria</taxon>
        <taxon>Chromatiales</taxon>
        <taxon>Sedimenticolaceae</taxon>
        <taxon>Thiolapillus</taxon>
    </lineage>
</organism>
<dbReference type="PROSITE" id="PS51272">
    <property type="entry name" value="SLH"/>
    <property type="match status" value="3"/>
</dbReference>
<proteinExistence type="predicted"/>
<dbReference type="InterPro" id="IPR009003">
    <property type="entry name" value="Peptidase_S1_PA"/>
</dbReference>
<dbReference type="PANTHER" id="PTHR43308">
    <property type="entry name" value="OUTER MEMBRANE PROTEIN ALPHA-RELATED"/>
    <property type="match status" value="1"/>
</dbReference>
<dbReference type="PANTHER" id="PTHR43308:SF5">
    <property type="entry name" value="S-LAYER PROTEIN _ PEPTIDOGLYCAN ENDO-BETA-N-ACETYLGLUCOSAMINIDASE"/>
    <property type="match status" value="1"/>
</dbReference>
<gene>
    <name evidence="4" type="ORF">TBH_C2853</name>
</gene>
<accession>A0A7U6GLC4</accession>
<feature type="domain" description="SLH" evidence="3">
    <location>
        <begin position="519"/>
        <end position="582"/>
    </location>
</feature>
<evidence type="ECO:0000313" key="4">
    <source>
        <dbReference type="EMBL" id="BAO45754.1"/>
    </source>
</evidence>
<dbReference type="InterPro" id="IPR001119">
    <property type="entry name" value="SLH_dom"/>
</dbReference>
<dbReference type="Gene3D" id="2.40.10.10">
    <property type="entry name" value="Trypsin-like serine proteases"/>
    <property type="match status" value="2"/>
</dbReference>
<dbReference type="AlphaFoldDB" id="A0A7U6GLC4"/>
<dbReference type="SUPFAM" id="SSF50494">
    <property type="entry name" value="Trypsin-like serine proteases"/>
    <property type="match status" value="1"/>
</dbReference>
<feature type="domain" description="SLH" evidence="3">
    <location>
        <begin position="583"/>
        <end position="646"/>
    </location>
</feature>
<keyword evidence="5" id="KW-1185">Reference proteome</keyword>
<dbReference type="Proteomes" id="UP000031631">
    <property type="component" value="Chromosome"/>
</dbReference>
<dbReference type="KEGG" id="tbn:TBH_C2853"/>
<dbReference type="Pfam" id="PF00395">
    <property type="entry name" value="SLH"/>
    <property type="match status" value="3"/>
</dbReference>
<evidence type="ECO:0000259" key="3">
    <source>
        <dbReference type="PROSITE" id="PS51272"/>
    </source>
</evidence>
<name>A0A7U6GLC4_9GAMM</name>
<keyword evidence="2" id="KW-0732">Signal</keyword>
<dbReference type="OrthoDB" id="8392384at2"/>
<dbReference type="InterPro" id="IPR051465">
    <property type="entry name" value="Cell_Envelope_Struct_Comp"/>
</dbReference>
<dbReference type="EMBL" id="AP012273">
    <property type="protein sequence ID" value="BAO45754.1"/>
    <property type="molecule type" value="Genomic_DNA"/>
</dbReference>
<sequence>MKPNISFLSVVHPRHKLGLALIMSVMGTGIAMASDATTATVDAKSSNAMQENPAYLPTGEDQALPLPAHPPIDTIPPMPMPNPDQKSKVFVDQGPGQPVFYDIKSGKQTLGTLPDARQLENQPSQGGGYEGTSAKLPQNTSLDSQNPDLLPNAFSSMVKVANYTDDPWRKNVKLVMRFEDASQDSHYYVCSGTMRDAEVVQTAGHCVYDRDNSYGWAKDIWVYPAYDGDSDAYGYGKTGTLVSWTGWTNSGDWNYDVGAVAITRAVGMLTGWFGWASHDCTFDQGKTWNNASYPAEDCGDPGLHNGKDMYYWGGTFDSCPDTNRRQIDTTGGCFDALWGGQSGSGAYYIDNGSRYVGAVASTSNRSTIGVYTTTFDSWVTYLNDTFIPGTARGSVFDIQALNTRLDEVNLTSGDTTAGLKHMASNPTNGTSASAPRNYKVYLSTNDNITSFDTLLSSQSYTWEFAAMQNVTINMVNVQIPLDTPTGDYWLGVIYDNGTDGDDSNNDTNGWDAAKIHVTQRQTFLDVPTNHWAWLEIEKLVAAGITSGCDANHYCPGSAVNRAQMAIFLERGINGSSFVPPAATGTMFGDVPASHWAAAWIERLASDGITGGCGGGNYCPDNIVSRAQMAIFLLRSEHGSSYTPPAATGTMFGDVPASHWAAAWIEQLANEGITGGCGGGNYCPDTDVNRDQMAVFLTKTFNL</sequence>
<feature type="region of interest" description="Disordered" evidence="1">
    <location>
        <begin position="111"/>
        <end position="144"/>
    </location>
</feature>
<feature type="signal peptide" evidence="2">
    <location>
        <begin position="1"/>
        <end position="33"/>
    </location>
</feature>
<evidence type="ECO:0000313" key="5">
    <source>
        <dbReference type="Proteomes" id="UP000031631"/>
    </source>
</evidence>
<reference evidence="4 5" key="1">
    <citation type="journal article" date="2014" name="PLoS ONE">
        <title>Physiological and genomic features of a novel sulfur-oxidizing gammaproteobacterium belonging to a previously uncultivated symbiotic lineage isolated from a hydrothermal vent.</title>
        <authorList>
            <person name="Nunoura T."/>
            <person name="Takaki Y."/>
            <person name="Kazama H."/>
            <person name="Kakuta J."/>
            <person name="Shimamura S."/>
            <person name="Makita H."/>
            <person name="Hirai M."/>
            <person name="Miyazaki M."/>
            <person name="Takai K."/>
        </authorList>
    </citation>
    <scope>NUCLEOTIDE SEQUENCE [LARGE SCALE GENOMIC DNA]</scope>
    <source>
        <strain evidence="4 5">Hiromi1</strain>
    </source>
</reference>
<protein>
    <recommendedName>
        <fullName evidence="3">SLH domain-containing protein</fullName>
    </recommendedName>
</protein>